<dbReference type="InterPro" id="IPR013641">
    <property type="entry name" value="KTI12/PSTK"/>
</dbReference>
<evidence type="ECO:0000313" key="4">
    <source>
        <dbReference type="EMBL" id="KAJ7209504.1"/>
    </source>
</evidence>
<evidence type="ECO:0000313" key="5">
    <source>
        <dbReference type="Proteomes" id="UP001219525"/>
    </source>
</evidence>
<dbReference type="EMBL" id="JARJCW010000030">
    <property type="protein sequence ID" value="KAJ7209504.1"/>
    <property type="molecule type" value="Genomic_DNA"/>
</dbReference>
<accession>A0AAD6YB68</accession>
<comment type="similarity">
    <text evidence="3">Belongs to the KTI12 family.</text>
</comment>
<evidence type="ECO:0000256" key="3">
    <source>
        <dbReference type="ARBA" id="ARBA00025768"/>
    </source>
</evidence>
<keyword evidence="1" id="KW-0547">Nucleotide-binding</keyword>
<dbReference type="PANTHER" id="PTHR12435">
    <property type="match status" value="1"/>
</dbReference>
<keyword evidence="5" id="KW-1185">Reference proteome</keyword>
<evidence type="ECO:0000256" key="2">
    <source>
        <dbReference type="ARBA" id="ARBA00022840"/>
    </source>
</evidence>
<organism evidence="4 5">
    <name type="scientific">Mycena pura</name>
    <dbReference type="NCBI Taxonomy" id="153505"/>
    <lineage>
        <taxon>Eukaryota</taxon>
        <taxon>Fungi</taxon>
        <taxon>Dikarya</taxon>
        <taxon>Basidiomycota</taxon>
        <taxon>Agaricomycotina</taxon>
        <taxon>Agaricomycetes</taxon>
        <taxon>Agaricomycetidae</taxon>
        <taxon>Agaricales</taxon>
        <taxon>Marasmiineae</taxon>
        <taxon>Mycenaceae</taxon>
        <taxon>Mycena</taxon>
    </lineage>
</organism>
<dbReference type="AlphaFoldDB" id="A0AAD6YB68"/>
<keyword evidence="2" id="KW-0067">ATP-binding</keyword>
<name>A0AAD6YB68_9AGAR</name>
<dbReference type="GO" id="GO:0005524">
    <property type="term" value="F:ATP binding"/>
    <property type="evidence" value="ECO:0007669"/>
    <property type="project" value="UniProtKB-KW"/>
</dbReference>
<dbReference type="InterPro" id="IPR027417">
    <property type="entry name" value="P-loop_NTPase"/>
</dbReference>
<dbReference type="Proteomes" id="UP001219525">
    <property type="component" value="Unassembled WGS sequence"/>
</dbReference>
<sequence>MALVTLVGYPACGKSTRAAQLVAQLPLLLPPHLTSVVVSDESLGIPPSAYDDTRLEKPARGVLFAAIQRQMALDTVLIVDAPNYIKGFRYQLYCAAREMKLRVCTVRGCVACSAFPNLIVVMDQIYVVATPALCREWNATRTDGRAYTPATLENLFLRFEEPSSMARWDSPLFTVPWNEHVPAAEIADAILSGTVKPPNSGTLAAAKAPSDALHVLEQTSAAIVSAIMDAQAATQHSGGLVTLSLPAGLTVQISLPARSMTLSELQRFKRQFVTVHKKAITLGTTEKGAVDWGEESVANKFVTYLEEYLQS</sequence>
<dbReference type="SUPFAM" id="SSF52540">
    <property type="entry name" value="P-loop containing nucleoside triphosphate hydrolases"/>
    <property type="match status" value="1"/>
</dbReference>
<protein>
    <submittedName>
        <fullName evidence="4">Chromatin associated protein KTI12</fullName>
    </submittedName>
</protein>
<dbReference type="Gene3D" id="3.40.50.300">
    <property type="entry name" value="P-loop containing nucleotide triphosphate hydrolases"/>
    <property type="match status" value="1"/>
</dbReference>
<evidence type="ECO:0000256" key="1">
    <source>
        <dbReference type="ARBA" id="ARBA00022741"/>
    </source>
</evidence>
<reference evidence="4" key="1">
    <citation type="submission" date="2023-03" db="EMBL/GenBank/DDBJ databases">
        <title>Massive genome expansion in bonnet fungi (Mycena s.s.) driven by repeated elements and novel gene families across ecological guilds.</title>
        <authorList>
            <consortium name="Lawrence Berkeley National Laboratory"/>
            <person name="Harder C.B."/>
            <person name="Miyauchi S."/>
            <person name="Viragh M."/>
            <person name="Kuo A."/>
            <person name="Thoen E."/>
            <person name="Andreopoulos B."/>
            <person name="Lu D."/>
            <person name="Skrede I."/>
            <person name="Drula E."/>
            <person name="Henrissat B."/>
            <person name="Morin E."/>
            <person name="Kohler A."/>
            <person name="Barry K."/>
            <person name="LaButti K."/>
            <person name="Morin E."/>
            <person name="Salamov A."/>
            <person name="Lipzen A."/>
            <person name="Mereny Z."/>
            <person name="Hegedus B."/>
            <person name="Baldrian P."/>
            <person name="Stursova M."/>
            <person name="Weitz H."/>
            <person name="Taylor A."/>
            <person name="Grigoriev I.V."/>
            <person name="Nagy L.G."/>
            <person name="Martin F."/>
            <person name="Kauserud H."/>
        </authorList>
    </citation>
    <scope>NUCLEOTIDE SEQUENCE</scope>
    <source>
        <strain evidence="4">9144</strain>
    </source>
</reference>
<proteinExistence type="inferred from homology"/>
<gene>
    <name evidence="4" type="ORF">GGX14DRAFT_630441</name>
</gene>
<dbReference type="Pfam" id="PF08433">
    <property type="entry name" value="KTI12"/>
    <property type="match status" value="1"/>
</dbReference>
<comment type="caution">
    <text evidence="4">The sequence shown here is derived from an EMBL/GenBank/DDBJ whole genome shotgun (WGS) entry which is preliminary data.</text>
</comment>